<evidence type="ECO:0000313" key="2">
    <source>
        <dbReference type="Proteomes" id="UP001153332"/>
    </source>
</evidence>
<name>A0ACC2JKI5_9PEZI</name>
<evidence type="ECO:0000313" key="1">
    <source>
        <dbReference type="EMBL" id="KAJ8128046.1"/>
    </source>
</evidence>
<keyword evidence="2" id="KW-1185">Reference proteome</keyword>
<sequence length="491" mass="54826">MDTTGRVDPLSGVPAEHSEMFRTKLSKYRRYGPGDLERFDNLASSHASLGSATIGKVNIDCRFLFTKSKWGLMDWEPAGIIYMDLTFHESKGYRLHSATVTIRLENVEKDSSKIVSQAAHVKKPIRPLQITNWYGPKYITGAKKSVQRRDAFRLNPNVQFAGLGASVGELHRESISTSSSRWRFYGQLLSSERGWKYDTLQWELSENDFERQTSHNNTVHTAFTFHHDGRPFFINVDIEGKLKRLPGRLRNAFPKFLIHETARFPGKKPPIRDGASKYSFHPYGSARSPGGDVPGCHAGYTASKLDQRYNSRPSRSAVGGSSRLPLGPRSQPPTPDELANEETAVMKQQVAAPLENLARTIHSNLDPESHYMGCQSQQLNANRLATQAKATIKRLGEEYETNRGTREQVKMPDGPPNVVRASYIPGFLAFISLVTVLRGLFNWIPTALVDMTSARGKGTGRGTSQEYIQAPSRDSLGASRDRRNETTGRGT</sequence>
<protein>
    <submittedName>
        <fullName evidence="1">Uncharacterized protein</fullName>
    </submittedName>
</protein>
<proteinExistence type="predicted"/>
<dbReference type="EMBL" id="JAPUUL010001204">
    <property type="protein sequence ID" value="KAJ8128046.1"/>
    <property type="molecule type" value="Genomic_DNA"/>
</dbReference>
<dbReference type="Proteomes" id="UP001153332">
    <property type="component" value="Unassembled WGS sequence"/>
</dbReference>
<accession>A0ACC2JKI5</accession>
<organism evidence="1 2">
    <name type="scientific">Lasiodiplodia mahajangana</name>
    <dbReference type="NCBI Taxonomy" id="1108764"/>
    <lineage>
        <taxon>Eukaryota</taxon>
        <taxon>Fungi</taxon>
        <taxon>Dikarya</taxon>
        <taxon>Ascomycota</taxon>
        <taxon>Pezizomycotina</taxon>
        <taxon>Dothideomycetes</taxon>
        <taxon>Dothideomycetes incertae sedis</taxon>
        <taxon>Botryosphaeriales</taxon>
        <taxon>Botryosphaeriaceae</taxon>
        <taxon>Lasiodiplodia</taxon>
    </lineage>
</organism>
<gene>
    <name evidence="1" type="ORF">O1611_g5590</name>
</gene>
<comment type="caution">
    <text evidence="1">The sequence shown here is derived from an EMBL/GenBank/DDBJ whole genome shotgun (WGS) entry which is preliminary data.</text>
</comment>
<reference evidence="1" key="1">
    <citation type="submission" date="2022-12" db="EMBL/GenBank/DDBJ databases">
        <title>Genome Sequence of Lasiodiplodia mahajangana.</title>
        <authorList>
            <person name="Buettner E."/>
        </authorList>
    </citation>
    <scope>NUCLEOTIDE SEQUENCE</scope>
    <source>
        <strain evidence="1">VT137</strain>
    </source>
</reference>